<dbReference type="FunFam" id="3.30.70.270:FF:000001">
    <property type="entry name" value="Diguanylate cyclase domain protein"/>
    <property type="match status" value="1"/>
</dbReference>
<dbReference type="Gene3D" id="3.30.70.270">
    <property type="match status" value="1"/>
</dbReference>
<dbReference type="Pfam" id="PF01590">
    <property type="entry name" value="GAF"/>
    <property type="match status" value="1"/>
</dbReference>
<reference evidence="6" key="1">
    <citation type="submission" date="2023-02" db="EMBL/GenBank/DDBJ databases">
        <title>Tahibacter soli sp. nov. isolated from soil.</title>
        <authorList>
            <person name="Baek J.H."/>
            <person name="Lee J.K."/>
            <person name="Choi D.G."/>
            <person name="Jeon C.O."/>
        </authorList>
    </citation>
    <scope>NUCLEOTIDE SEQUENCE</scope>
    <source>
        <strain evidence="6">BL</strain>
    </source>
</reference>
<dbReference type="SMART" id="SM00267">
    <property type="entry name" value="GGDEF"/>
    <property type="match status" value="1"/>
</dbReference>
<evidence type="ECO:0000256" key="3">
    <source>
        <dbReference type="ARBA" id="ARBA00034247"/>
    </source>
</evidence>
<dbReference type="GO" id="GO:0043709">
    <property type="term" value="P:cell adhesion involved in single-species biofilm formation"/>
    <property type="evidence" value="ECO:0007669"/>
    <property type="project" value="TreeGrafter"/>
</dbReference>
<dbReference type="GO" id="GO:0052621">
    <property type="term" value="F:diguanylate cyclase activity"/>
    <property type="evidence" value="ECO:0007669"/>
    <property type="project" value="UniProtKB-EC"/>
</dbReference>
<dbReference type="PROSITE" id="PS50887">
    <property type="entry name" value="GGDEF"/>
    <property type="match status" value="1"/>
</dbReference>
<dbReference type="SUPFAM" id="SSF55073">
    <property type="entry name" value="Nucleotide cyclase"/>
    <property type="match status" value="1"/>
</dbReference>
<dbReference type="InterPro" id="IPR029787">
    <property type="entry name" value="Nucleotide_cyclase"/>
</dbReference>
<dbReference type="SMART" id="SM00065">
    <property type="entry name" value="GAF"/>
    <property type="match status" value="2"/>
</dbReference>
<dbReference type="Gene3D" id="3.30.450.40">
    <property type="match status" value="2"/>
</dbReference>
<dbReference type="EC" id="2.7.7.65" evidence="2"/>
<keyword evidence="4" id="KW-0175">Coiled coil</keyword>
<dbReference type="SUPFAM" id="SSF55781">
    <property type="entry name" value="GAF domain-like"/>
    <property type="match status" value="2"/>
</dbReference>
<dbReference type="InterPro" id="IPR003018">
    <property type="entry name" value="GAF"/>
</dbReference>
<dbReference type="GO" id="GO:1902201">
    <property type="term" value="P:negative regulation of bacterial-type flagellum-dependent cell motility"/>
    <property type="evidence" value="ECO:0007669"/>
    <property type="project" value="TreeGrafter"/>
</dbReference>
<keyword evidence="6" id="KW-0548">Nucleotidyltransferase</keyword>
<feature type="coiled-coil region" evidence="4">
    <location>
        <begin position="347"/>
        <end position="374"/>
    </location>
</feature>
<dbReference type="RefSeq" id="WP_263544653.1">
    <property type="nucleotide sequence ID" value="NZ_JAOVZO020000015.1"/>
</dbReference>
<dbReference type="NCBIfam" id="TIGR00254">
    <property type="entry name" value="GGDEF"/>
    <property type="match status" value="1"/>
</dbReference>
<dbReference type="InterPro" id="IPR029016">
    <property type="entry name" value="GAF-like_dom_sf"/>
</dbReference>
<evidence type="ECO:0000256" key="1">
    <source>
        <dbReference type="ARBA" id="ARBA00001946"/>
    </source>
</evidence>
<organism evidence="6 7">
    <name type="scientific">Tahibacter soli</name>
    <dbReference type="NCBI Taxonomy" id="2983605"/>
    <lineage>
        <taxon>Bacteria</taxon>
        <taxon>Pseudomonadati</taxon>
        <taxon>Pseudomonadota</taxon>
        <taxon>Gammaproteobacteria</taxon>
        <taxon>Lysobacterales</taxon>
        <taxon>Rhodanobacteraceae</taxon>
        <taxon>Tahibacter</taxon>
    </lineage>
</organism>
<dbReference type="EMBL" id="JAOVZO020000015">
    <property type="protein sequence ID" value="MDC8012961.1"/>
    <property type="molecule type" value="Genomic_DNA"/>
</dbReference>
<keyword evidence="6" id="KW-0808">Transferase</keyword>
<proteinExistence type="predicted"/>
<dbReference type="AlphaFoldDB" id="A0A9X3YL24"/>
<sequence>MPRAGPTLSARDREARQLALIHRVARIATGALPLRDKLQRVVLALKQHLRCEFVACVAIDGAAGRFRCEALSTDVPTMIHVGYGREIGSGVVGEVAATGRTLYVPDVGKHPNYIETMPGARSELCVPVCHNREVIGALNAECRREDAFADSVDLVATVAEQVAGIFASEALDEEQRRRTALLGMVGELMRAALEADGLDQTLQRIVDFFLSRFRLENCCVALVDDAGEQLRLSAHAGESVFHAGGGREWPPALGVIGRAFRTGDAQYVADVGTDPDYVTGSGAVVAEFALPVRFRDRVIGVLNLESAHAETFDASNRQMLSVLAEQIAGAIHVAGINERLSQTNRLVEEKSAALMQANARLREVNARLERLSHMDGLTGIANRRRFDEALTSEWRRAARHGHALGLLLVDIDEFKQYNDGYGHLAGDDALRRVAAALSGAATRSEDLVARYGGEEFAVLLPETGPDEALRVAGHLRDAVRRLRLTHAHTTRGVLTVSIGVASVWPGESLSPAEFVARADRALYRAKAEGRDRIGAGE</sequence>
<evidence type="ECO:0000313" key="6">
    <source>
        <dbReference type="EMBL" id="MDC8012961.1"/>
    </source>
</evidence>
<evidence type="ECO:0000313" key="7">
    <source>
        <dbReference type="Proteomes" id="UP001139971"/>
    </source>
</evidence>
<dbReference type="InterPro" id="IPR043128">
    <property type="entry name" value="Rev_trsase/Diguanyl_cyclase"/>
</dbReference>
<dbReference type="Proteomes" id="UP001139971">
    <property type="component" value="Unassembled WGS sequence"/>
</dbReference>
<comment type="cofactor">
    <cofactor evidence="1">
        <name>Mg(2+)</name>
        <dbReference type="ChEBI" id="CHEBI:18420"/>
    </cofactor>
</comment>
<evidence type="ECO:0000256" key="4">
    <source>
        <dbReference type="SAM" id="Coils"/>
    </source>
</evidence>
<name>A0A9X3YL24_9GAMM</name>
<dbReference type="Pfam" id="PF00990">
    <property type="entry name" value="GGDEF"/>
    <property type="match status" value="1"/>
</dbReference>
<comment type="catalytic activity">
    <reaction evidence="3">
        <text>2 GTP = 3',3'-c-di-GMP + 2 diphosphate</text>
        <dbReference type="Rhea" id="RHEA:24898"/>
        <dbReference type="ChEBI" id="CHEBI:33019"/>
        <dbReference type="ChEBI" id="CHEBI:37565"/>
        <dbReference type="ChEBI" id="CHEBI:58805"/>
        <dbReference type="EC" id="2.7.7.65"/>
    </reaction>
</comment>
<dbReference type="Pfam" id="PF13185">
    <property type="entry name" value="GAF_2"/>
    <property type="match status" value="1"/>
</dbReference>
<feature type="domain" description="GGDEF" evidence="5">
    <location>
        <begin position="402"/>
        <end position="537"/>
    </location>
</feature>
<dbReference type="PANTHER" id="PTHR45138">
    <property type="entry name" value="REGULATORY COMPONENTS OF SENSORY TRANSDUCTION SYSTEM"/>
    <property type="match status" value="1"/>
</dbReference>
<gene>
    <name evidence="6" type="ORF">OD750_010440</name>
</gene>
<evidence type="ECO:0000259" key="5">
    <source>
        <dbReference type="PROSITE" id="PS50887"/>
    </source>
</evidence>
<dbReference type="GO" id="GO:0005886">
    <property type="term" value="C:plasma membrane"/>
    <property type="evidence" value="ECO:0007669"/>
    <property type="project" value="TreeGrafter"/>
</dbReference>
<evidence type="ECO:0000256" key="2">
    <source>
        <dbReference type="ARBA" id="ARBA00012528"/>
    </source>
</evidence>
<dbReference type="InterPro" id="IPR050469">
    <property type="entry name" value="Diguanylate_Cyclase"/>
</dbReference>
<accession>A0A9X3YL24</accession>
<dbReference type="PANTHER" id="PTHR45138:SF9">
    <property type="entry name" value="DIGUANYLATE CYCLASE DGCM-RELATED"/>
    <property type="match status" value="1"/>
</dbReference>
<protein>
    <recommendedName>
        <fullName evidence="2">diguanylate cyclase</fullName>
        <ecNumber evidence="2">2.7.7.65</ecNumber>
    </recommendedName>
</protein>
<comment type="caution">
    <text evidence="6">The sequence shown here is derived from an EMBL/GenBank/DDBJ whole genome shotgun (WGS) entry which is preliminary data.</text>
</comment>
<dbReference type="CDD" id="cd01949">
    <property type="entry name" value="GGDEF"/>
    <property type="match status" value="1"/>
</dbReference>
<dbReference type="InterPro" id="IPR000160">
    <property type="entry name" value="GGDEF_dom"/>
</dbReference>
<keyword evidence="7" id="KW-1185">Reference proteome</keyword>